<accession>A0A316CRS0</accession>
<comment type="caution">
    <text evidence="2">The sequence shown here is derived from an EMBL/GenBank/DDBJ whole genome shotgun (WGS) entry which is preliminary data.</text>
</comment>
<organism evidence="2 3">
    <name type="scientific">Pseudaminobacter salicylatoxidans</name>
    <dbReference type="NCBI Taxonomy" id="93369"/>
    <lineage>
        <taxon>Bacteria</taxon>
        <taxon>Pseudomonadati</taxon>
        <taxon>Pseudomonadota</taxon>
        <taxon>Alphaproteobacteria</taxon>
        <taxon>Hyphomicrobiales</taxon>
        <taxon>Phyllobacteriaceae</taxon>
        <taxon>Pseudaminobacter</taxon>
    </lineage>
</organism>
<evidence type="ECO:0000313" key="3">
    <source>
        <dbReference type="Proteomes" id="UP000245396"/>
    </source>
</evidence>
<dbReference type="EMBL" id="QGGG01000004">
    <property type="protein sequence ID" value="PWJ84914.1"/>
    <property type="molecule type" value="Genomic_DNA"/>
</dbReference>
<dbReference type="OrthoDB" id="8454349at2"/>
<dbReference type="AlphaFoldDB" id="A0A316CRS0"/>
<gene>
    <name evidence="2" type="ORF">C7441_104182</name>
</gene>
<keyword evidence="3" id="KW-1185">Reference proteome</keyword>
<evidence type="ECO:0000313" key="2">
    <source>
        <dbReference type="EMBL" id="PWJ84914.1"/>
    </source>
</evidence>
<name>A0A316CRS0_PSESE</name>
<dbReference type="RefSeq" id="WP_109612329.1">
    <property type="nucleotide sequence ID" value="NZ_QGGG01000004.1"/>
</dbReference>
<sequence>MAAAGSKSTRTDNEAGARLNPDLDADIRQLRADIAKLTEQLNTTREHSYNTARRVAKEGVEQLKVHGEAAVEGLRSNARDLEAQLLETVREKPVTSLAIAAGVGFLFAMMSRR</sequence>
<dbReference type="STRING" id="1192868.GCA_000304395_02756"/>
<reference evidence="2 3" key="1">
    <citation type="submission" date="2018-05" db="EMBL/GenBank/DDBJ databases">
        <title>Genomic Encyclopedia of Type Strains, Phase IV (KMG-IV): sequencing the most valuable type-strain genomes for metagenomic binning, comparative biology and taxonomic classification.</title>
        <authorList>
            <person name="Goeker M."/>
        </authorList>
    </citation>
    <scope>NUCLEOTIDE SEQUENCE [LARGE SCALE GENOMIC DNA]</scope>
    <source>
        <strain evidence="2 3">DSM 6986</strain>
    </source>
</reference>
<evidence type="ECO:0000256" key="1">
    <source>
        <dbReference type="SAM" id="MobiDB-lite"/>
    </source>
</evidence>
<dbReference type="Proteomes" id="UP000245396">
    <property type="component" value="Unassembled WGS sequence"/>
</dbReference>
<feature type="region of interest" description="Disordered" evidence="1">
    <location>
        <begin position="1"/>
        <end position="22"/>
    </location>
</feature>
<proteinExistence type="predicted"/>
<protein>
    <submittedName>
        <fullName evidence="2">ElaB/YqjD/DUF883 family membrane-anchored ribosome-binding protein</fullName>
    </submittedName>
</protein>